<feature type="coiled-coil region" evidence="1">
    <location>
        <begin position="128"/>
        <end position="162"/>
    </location>
</feature>
<comment type="caution">
    <text evidence="3">The sequence shown here is derived from an EMBL/GenBank/DDBJ whole genome shotgun (WGS) entry which is preliminary data.</text>
</comment>
<evidence type="ECO:0000256" key="2">
    <source>
        <dbReference type="SAM" id="Phobius"/>
    </source>
</evidence>
<feature type="transmembrane region" description="Helical" evidence="2">
    <location>
        <begin position="6"/>
        <end position="23"/>
    </location>
</feature>
<keyword evidence="4" id="KW-1185">Reference proteome</keyword>
<organism evidence="3 4">
    <name type="scientific">Exiguobacterium alkaliphilum</name>
    <dbReference type="NCBI Taxonomy" id="1428684"/>
    <lineage>
        <taxon>Bacteria</taxon>
        <taxon>Bacillati</taxon>
        <taxon>Bacillota</taxon>
        <taxon>Bacilli</taxon>
        <taxon>Bacillales</taxon>
        <taxon>Bacillales Family XII. Incertae Sedis</taxon>
        <taxon>Exiguobacterium</taxon>
    </lineage>
</organism>
<feature type="transmembrane region" description="Helical" evidence="2">
    <location>
        <begin position="35"/>
        <end position="52"/>
    </location>
</feature>
<dbReference type="RefSeq" id="WP_034817324.1">
    <property type="nucleotide sequence ID" value="NZ_CP073101.1"/>
</dbReference>
<name>A0ABT2KZW7_9BACL</name>
<keyword evidence="2" id="KW-0812">Transmembrane</keyword>
<proteinExistence type="predicted"/>
<accession>A0ABT2KZW7</accession>
<keyword evidence="1" id="KW-0175">Coiled coil</keyword>
<dbReference type="EMBL" id="JANIEK010000042">
    <property type="protein sequence ID" value="MCT4795965.1"/>
    <property type="molecule type" value="Genomic_DNA"/>
</dbReference>
<keyword evidence="2" id="KW-1133">Transmembrane helix</keyword>
<evidence type="ECO:0008006" key="5">
    <source>
        <dbReference type="Google" id="ProtNLM"/>
    </source>
</evidence>
<gene>
    <name evidence="3" type="ORF">NQG31_10425</name>
</gene>
<evidence type="ECO:0000313" key="4">
    <source>
        <dbReference type="Proteomes" id="UP001206821"/>
    </source>
</evidence>
<evidence type="ECO:0000256" key="1">
    <source>
        <dbReference type="SAM" id="Coils"/>
    </source>
</evidence>
<keyword evidence="2" id="KW-0472">Membrane</keyword>
<dbReference type="Proteomes" id="UP001206821">
    <property type="component" value="Unassembled WGS sequence"/>
</dbReference>
<reference evidence="3 4" key="1">
    <citation type="submission" date="2022-07" db="EMBL/GenBank/DDBJ databases">
        <title>Genomic and pangenome structural analysis of the polyextremophile Exiguobacterium.</title>
        <authorList>
            <person name="Shen L."/>
        </authorList>
    </citation>
    <scope>NUCLEOTIDE SEQUENCE [LARGE SCALE GENOMIC DNA]</scope>
    <source>
        <strain evidence="3 4">12_1</strain>
    </source>
</reference>
<evidence type="ECO:0000313" key="3">
    <source>
        <dbReference type="EMBL" id="MCT4795965.1"/>
    </source>
</evidence>
<sequence>MTVMTWIIAACVAATLSVIFIWLAEEPVERIKLQVFATVLCLLLIGLSTYTFELERESRDASNARVMTETDYAERLLALEEEHADDLAWQAIQIERDVTEKLEARYAAREDTMKDNLFLKVIDLEDVIKAQRGEIYALEDRLREAEAMNEALTLALADAERLMDTTPDETEDIVFFETYGSCEDLNAIYPEGVPLEHDAYLLTFDTDLDGIACGQNDTR</sequence>
<protein>
    <recommendedName>
        <fullName evidence="5">Excalibur calcium-binding domain-containing protein</fullName>
    </recommendedName>
</protein>